<gene>
    <name evidence="1" type="ORF">EV182_001717</name>
</gene>
<name>A0ACC1HT23_9FUNG</name>
<accession>A0ACC1HT23</accession>
<dbReference type="Proteomes" id="UP001145114">
    <property type="component" value="Unassembled WGS sequence"/>
</dbReference>
<comment type="caution">
    <text evidence="1">The sequence shown here is derived from an EMBL/GenBank/DDBJ whole genome shotgun (WGS) entry which is preliminary data.</text>
</comment>
<protein>
    <submittedName>
        <fullName evidence="1">Uncharacterized protein</fullName>
    </submittedName>
</protein>
<proteinExistence type="predicted"/>
<evidence type="ECO:0000313" key="2">
    <source>
        <dbReference type="Proteomes" id="UP001145114"/>
    </source>
</evidence>
<reference evidence="1" key="1">
    <citation type="submission" date="2022-06" db="EMBL/GenBank/DDBJ databases">
        <title>Phylogenomic reconstructions and comparative analyses of Kickxellomycotina fungi.</title>
        <authorList>
            <person name="Reynolds N.K."/>
            <person name="Stajich J.E."/>
            <person name="Barry K."/>
            <person name="Grigoriev I.V."/>
            <person name="Crous P."/>
            <person name="Smith M.E."/>
        </authorList>
    </citation>
    <scope>NUCLEOTIDE SEQUENCE</scope>
    <source>
        <strain evidence="1">RSA 2271</strain>
    </source>
</reference>
<sequence length="463" mass="49814">MSASTTPSTQSTKTEVVSALNDVIEFPSLLETPYLIINGRRVDLGPDTLEGSGNGQGMPRWLRDSAIMLRQNHAIAIPTETVYGLAANALSSESIKKIFAAKNRPSDNPLIVHVSSLTMLRDLYRLSPQSSLPFLGVGSADPSDVEAVEREMIPEVYHKLIDKAWPGPLTIVLPRPPCIPMDVLGGHGTTVAFRFPSHPIARAIIATVGLPLAAPSANVSGKPSPTLASHVLSDLDGRIPLIVDGGQCDVGLESTVIDAITPSQLSADGQVIPCVLRPGGIIIERLRRLGGIWGEVKVYKKDFVSKQMEDMPSTPGMKYRHYSPNAVVTLFVPTSPASLSDEASPQVSFIAAKMYEEYKTFVGPATSSEGAPAADRRLGVIATNPTIDALKARIDEDPIRPSSTVCYRPVASVTELAREMFRYMREMDHLGAAAIFIEGVTDDNDGLAVMNRLDKASTHQILC</sequence>
<keyword evidence="2" id="KW-1185">Reference proteome</keyword>
<dbReference type="EMBL" id="JAMZIH010000282">
    <property type="protein sequence ID" value="KAJ1679597.1"/>
    <property type="molecule type" value="Genomic_DNA"/>
</dbReference>
<evidence type="ECO:0000313" key="1">
    <source>
        <dbReference type="EMBL" id="KAJ1679597.1"/>
    </source>
</evidence>
<organism evidence="1 2">
    <name type="scientific">Spiromyces aspiralis</name>
    <dbReference type="NCBI Taxonomy" id="68401"/>
    <lineage>
        <taxon>Eukaryota</taxon>
        <taxon>Fungi</taxon>
        <taxon>Fungi incertae sedis</taxon>
        <taxon>Zoopagomycota</taxon>
        <taxon>Kickxellomycotina</taxon>
        <taxon>Kickxellomycetes</taxon>
        <taxon>Kickxellales</taxon>
        <taxon>Kickxellaceae</taxon>
        <taxon>Spiromyces</taxon>
    </lineage>
</organism>